<evidence type="ECO:0000313" key="4">
    <source>
        <dbReference type="EMBL" id="CAD8250722.1"/>
    </source>
</evidence>
<dbReference type="PROSITE" id="PS51352">
    <property type="entry name" value="THIOREDOXIN_2"/>
    <property type="match status" value="1"/>
</dbReference>
<organism evidence="4">
    <name type="scientific">Pinguiococcus pyrenoidosus</name>
    <dbReference type="NCBI Taxonomy" id="172671"/>
    <lineage>
        <taxon>Eukaryota</taxon>
        <taxon>Sar</taxon>
        <taxon>Stramenopiles</taxon>
        <taxon>Ochrophyta</taxon>
        <taxon>Pinguiophyceae</taxon>
        <taxon>Pinguiochrysidales</taxon>
        <taxon>Pinguiochrysidaceae</taxon>
        <taxon>Pinguiococcus</taxon>
    </lineage>
</organism>
<dbReference type="PROSITE" id="PS00194">
    <property type="entry name" value="THIOREDOXIN_1"/>
    <property type="match status" value="1"/>
</dbReference>
<sequence>MVSSRAVLALLALCAPWQSSGFVVRRLPSRPAALSRAPALRMAVVEIGDTDKFDKALSAAGDAVVVVDYSTTWCGPCKVIAPFFAELSEKHQDTVFLKVIGDSSAEATKLMKREGVRSVPAFHFWKGGEKVDIVSGANPDALEGALLKQLEP</sequence>
<dbReference type="InterPro" id="IPR036249">
    <property type="entry name" value="Thioredoxin-like_sf"/>
</dbReference>
<feature type="signal peptide" evidence="2">
    <location>
        <begin position="1"/>
        <end position="21"/>
    </location>
</feature>
<protein>
    <recommendedName>
        <fullName evidence="3">Thioredoxin domain-containing protein</fullName>
    </recommendedName>
</protein>
<keyword evidence="2" id="KW-0732">Signal</keyword>
<evidence type="ECO:0000259" key="3">
    <source>
        <dbReference type="PROSITE" id="PS51352"/>
    </source>
</evidence>
<dbReference type="Pfam" id="PF00085">
    <property type="entry name" value="Thioredoxin"/>
    <property type="match status" value="1"/>
</dbReference>
<dbReference type="SUPFAM" id="SSF52833">
    <property type="entry name" value="Thioredoxin-like"/>
    <property type="match status" value="1"/>
</dbReference>
<reference evidence="4" key="1">
    <citation type="submission" date="2021-01" db="EMBL/GenBank/DDBJ databases">
        <authorList>
            <person name="Corre E."/>
            <person name="Pelletier E."/>
            <person name="Niang G."/>
            <person name="Scheremetjew M."/>
            <person name="Finn R."/>
            <person name="Kale V."/>
            <person name="Holt S."/>
            <person name="Cochrane G."/>
            <person name="Meng A."/>
            <person name="Brown T."/>
            <person name="Cohen L."/>
        </authorList>
    </citation>
    <scope>NUCLEOTIDE SEQUENCE</scope>
    <source>
        <strain evidence="4">CCMP2078</strain>
    </source>
</reference>
<evidence type="ECO:0000256" key="2">
    <source>
        <dbReference type="SAM" id="SignalP"/>
    </source>
</evidence>
<dbReference type="InterPro" id="IPR017937">
    <property type="entry name" value="Thioredoxin_CS"/>
</dbReference>
<dbReference type="PANTHER" id="PTHR46115">
    <property type="entry name" value="THIOREDOXIN-LIKE PROTEIN 1"/>
    <property type="match status" value="1"/>
</dbReference>
<evidence type="ECO:0000256" key="1">
    <source>
        <dbReference type="ARBA" id="ARBA00023157"/>
    </source>
</evidence>
<accession>A0A7R9U0I5</accession>
<dbReference type="InterPro" id="IPR013766">
    <property type="entry name" value="Thioredoxin_domain"/>
</dbReference>
<feature type="chain" id="PRO_5031036045" description="Thioredoxin domain-containing protein" evidence="2">
    <location>
        <begin position="22"/>
        <end position="152"/>
    </location>
</feature>
<proteinExistence type="predicted"/>
<gene>
    <name evidence="4" type="ORF">PPYR1160_LOCUS212</name>
</gene>
<dbReference type="Gene3D" id="3.40.30.10">
    <property type="entry name" value="Glutaredoxin"/>
    <property type="match status" value="1"/>
</dbReference>
<dbReference type="CDD" id="cd02947">
    <property type="entry name" value="TRX_family"/>
    <property type="match status" value="1"/>
</dbReference>
<name>A0A7R9U0I5_9STRA</name>
<feature type="domain" description="Thioredoxin" evidence="3">
    <location>
        <begin position="31"/>
        <end position="152"/>
    </location>
</feature>
<keyword evidence="1" id="KW-1015">Disulfide bond</keyword>
<dbReference type="PRINTS" id="PR00421">
    <property type="entry name" value="THIOREDOXIN"/>
</dbReference>
<dbReference type="AlphaFoldDB" id="A0A7R9U0I5"/>
<dbReference type="EMBL" id="HBEA01000256">
    <property type="protein sequence ID" value="CAD8250722.1"/>
    <property type="molecule type" value="Transcribed_RNA"/>
</dbReference>